<gene>
    <name evidence="2" type="ordered locus">SVI_1363</name>
</gene>
<dbReference type="STRING" id="637905.SVI_1363"/>
<evidence type="ECO:0000313" key="3">
    <source>
        <dbReference type="Proteomes" id="UP000002350"/>
    </source>
</evidence>
<feature type="domain" description="SnoaL-like" evidence="1">
    <location>
        <begin position="71"/>
        <end position="182"/>
    </location>
</feature>
<protein>
    <recommendedName>
        <fullName evidence="1">SnoaL-like domain-containing protein</fullName>
    </recommendedName>
</protein>
<evidence type="ECO:0000313" key="2">
    <source>
        <dbReference type="EMBL" id="BAJ01334.1"/>
    </source>
</evidence>
<dbReference type="Pfam" id="PF13474">
    <property type="entry name" value="SnoaL_3"/>
    <property type="match status" value="1"/>
</dbReference>
<dbReference type="InterPro" id="IPR037401">
    <property type="entry name" value="SnoaL-like"/>
</dbReference>
<accession>D4ZI35</accession>
<dbReference type="RefSeq" id="WP_013050644.1">
    <property type="nucleotide sequence ID" value="NC_014012.1"/>
</dbReference>
<dbReference type="KEGG" id="svo:SVI_1363"/>
<name>D4ZI35_SHEVD</name>
<keyword evidence="3" id="KW-1185">Reference proteome</keyword>
<dbReference type="HOGENOM" id="CLU_119548_0_0_6"/>
<dbReference type="EMBL" id="AP011177">
    <property type="protein sequence ID" value="BAJ01334.1"/>
    <property type="molecule type" value="Genomic_DNA"/>
</dbReference>
<dbReference type="InterPro" id="IPR032710">
    <property type="entry name" value="NTF2-like_dom_sf"/>
</dbReference>
<dbReference type="OrthoDB" id="271716at2"/>
<organism evidence="2 3">
    <name type="scientific">Shewanella violacea (strain JCM 10179 / CIP 106290 / LMG 19151 / DSS12)</name>
    <dbReference type="NCBI Taxonomy" id="637905"/>
    <lineage>
        <taxon>Bacteria</taxon>
        <taxon>Pseudomonadati</taxon>
        <taxon>Pseudomonadota</taxon>
        <taxon>Gammaproteobacteria</taxon>
        <taxon>Alteromonadales</taxon>
        <taxon>Shewanellaceae</taxon>
        <taxon>Shewanella</taxon>
    </lineage>
</organism>
<evidence type="ECO:0000259" key="1">
    <source>
        <dbReference type="Pfam" id="PF13474"/>
    </source>
</evidence>
<proteinExistence type="predicted"/>
<sequence>MARLENTLIQAKNDNRSISVSSANTLFKASVIALTVIASASLVTVQAYAAQVTAPQLTKDNTSKPFPKAAAVLDKLHQAATQADWDTYFSLYLPAAIFIGTDATEHWSMAEFEGYARPTKGWEYTAKSRMFVSIKTQNNDPVLMFDELLDSASYGIARGTGTLIQTESGWKIAQYHLSFPIPNEIAKEITARIKSEK</sequence>
<reference evidence="3" key="1">
    <citation type="journal article" date="2010" name="Mol. Biosyst.">
        <title>Complete genome sequence and comparative analysis of Shewanella violacea, a psychrophilic and piezophilic bacterium from deep sea floor sediments.</title>
        <authorList>
            <person name="Aono E."/>
            <person name="Baba T."/>
            <person name="Ara T."/>
            <person name="Nishi T."/>
            <person name="Nakamichi T."/>
            <person name="Inamoto E."/>
            <person name="Toyonaga H."/>
            <person name="Hasegawa M."/>
            <person name="Takai Y."/>
            <person name="Okumura Y."/>
            <person name="Baba M."/>
            <person name="Tomita M."/>
            <person name="Kato C."/>
            <person name="Oshima T."/>
            <person name="Nakasone K."/>
            <person name="Mori H."/>
        </authorList>
    </citation>
    <scope>NUCLEOTIDE SEQUENCE [LARGE SCALE GENOMIC DNA]</scope>
    <source>
        <strain evidence="3">JCM 10179 / CIP 106290 / LMG 19151 / DSS12</strain>
    </source>
</reference>
<dbReference type="SUPFAM" id="SSF54427">
    <property type="entry name" value="NTF2-like"/>
    <property type="match status" value="1"/>
</dbReference>
<dbReference type="AlphaFoldDB" id="D4ZI35"/>
<dbReference type="eggNOG" id="COG4319">
    <property type="taxonomic scope" value="Bacteria"/>
</dbReference>
<dbReference type="Gene3D" id="3.10.450.50">
    <property type="match status" value="1"/>
</dbReference>
<dbReference type="Proteomes" id="UP000002350">
    <property type="component" value="Chromosome"/>
</dbReference>